<dbReference type="Gene3D" id="1.10.287.1060">
    <property type="entry name" value="ESAT-6-like"/>
    <property type="match status" value="1"/>
</dbReference>
<dbReference type="ESTHER" id="9actn-m0qiz4">
    <property type="family name" value="Duf_1023"/>
</dbReference>
<keyword evidence="3" id="KW-1185">Reference proteome</keyword>
<dbReference type="RefSeq" id="WP_007620886.1">
    <property type="nucleotide sequence ID" value="NZ_BANX01000016.1"/>
</dbReference>
<sequence length="596" mass="64010">MPPTISTLRGWNPHTITAAGDAAQTAASTLDGALDAVVRAMDSAEDWHGQTHDAAGTKVNQERDHADEVRNVLNQIADEAKDAAQDLTHSREFVLREVDGAIAGGFTVSDTGDVTHPDDDKADTAKTLQASIKNGLNVIGQFDQDYGTRIANLKGDLAAMVNGQPDVTLPDGTKADPDDVVDRLKTMHPTQVRNFLAKMTDDDVRRLVQADPHTMGNLNGVPFPVRANANEISIRNALADERQAGNGNSPRAQMLEAMLKQKNDPRVAGDRDNDFGKDSPDDHMVERQFISFENTKNGRFIEMIGNYGPGTRNATVYVPGTGSNLNGSGVNYNAAWDLAHETRGPVFVYMDGDLPQKMGYEGWPNFLGGVNTATVTGFAASLDGSAVDPDFARDMAPRLVGFGKELDIELAEHAPGAQTTFIGHSYGGSVVGSAEQLGLRADKVIYASSAGTGVFDGPWHNPNPNVQRFSLTAPGDLIQYVQGIPGSPHGGDPDVLPGVTRLDTGYYDRDNAAHPGGLVEGPSGHGDYWNDKRSTAFQNMVKAINDDHPTPYVHREDDRPTDDAVAAAGDYAKFQLRVLGGMLIPGADIPLRLWNR</sequence>
<organism evidence="2 3">
    <name type="scientific">Gordonia soli NBRC 108243</name>
    <dbReference type="NCBI Taxonomy" id="1223545"/>
    <lineage>
        <taxon>Bacteria</taxon>
        <taxon>Bacillati</taxon>
        <taxon>Actinomycetota</taxon>
        <taxon>Actinomycetes</taxon>
        <taxon>Mycobacteriales</taxon>
        <taxon>Gordoniaceae</taxon>
        <taxon>Gordonia</taxon>
    </lineage>
</organism>
<evidence type="ECO:0000313" key="3">
    <source>
        <dbReference type="Proteomes" id="UP000011666"/>
    </source>
</evidence>
<reference evidence="2 3" key="1">
    <citation type="submission" date="2013-01" db="EMBL/GenBank/DDBJ databases">
        <title>Whole genome shotgun sequence of Gordonia soli NBRC 108243.</title>
        <authorList>
            <person name="Isaki-Nakamura S."/>
            <person name="Hosoyama A."/>
            <person name="Tsuchikane K."/>
            <person name="Ando Y."/>
            <person name="Baba S."/>
            <person name="Ohji S."/>
            <person name="Hamada M."/>
            <person name="Tamura T."/>
            <person name="Yamazoe A."/>
            <person name="Yamazaki S."/>
            <person name="Fujita N."/>
        </authorList>
    </citation>
    <scope>NUCLEOTIDE SEQUENCE [LARGE SCALE GENOMIC DNA]</scope>
    <source>
        <strain evidence="2 3">NBRC 108243</strain>
    </source>
</reference>
<dbReference type="eggNOG" id="COG1075">
    <property type="taxonomic scope" value="Bacteria"/>
</dbReference>
<dbReference type="InterPro" id="IPR029058">
    <property type="entry name" value="AB_hydrolase_fold"/>
</dbReference>
<protein>
    <recommendedName>
        <fullName evidence="1">DUF1023 domain-containing protein</fullName>
    </recommendedName>
</protein>
<dbReference type="EMBL" id="BANX01000016">
    <property type="protein sequence ID" value="GAC68605.1"/>
    <property type="molecule type" value="Genomic_DNA"/>
</dbReference>
<name>M0QIZ4_9ACTN</name>
<proteinExistence type="predicted"/>
<dbReference type="OrthoDB" id="5170249at2"/>
<dbReference type="Proteomes" id="UP000011666">
    <property type="component" value="Unassembled WGS sequence"/>
</dbReference>
<dbReference type="STRING" id="1223545.GS4_16_01360"/>
<evidence type="ECO:0000259" key="1">
    <source>
        <dbReference type="Pfam" id="PF06259"/>
    </source>
</evidence>
<comment type="caution">
    <text evidence="2">The sequence shown here is derived from an EMBL/GenBank/DDBJ whole genome shotgun (WGS) entry which is preliminary data.</text>
</comment>
<gene>
    <name evidence="2" type="ORF">GS4_16_01360</name>
</gene>
<dbReference type="InterPro" id="IPR010427">
    <property type="entry name" value="DUF1023"/>
</dbReference>
<feature type="domain" description="DUF1023" evidence="1">
    <location>
        <begin position="377"/>
        <end position="481"/>
    </location>
</feature>
<dbReference type="AlphaFoldDB" id="M0QIZ4"/>
<dbReference type="InterPro" id="IPR036689">
    <property type="entry name" value="ESAT-6-like_sf"/>
</dbReference>
<dbReference type="SUPFAM" id="SSF140453">
    <property type="entry name" value="EsxAB dimer-like"/>
    <property type="match status" value="1"/>
</dbReference>
<dbReference type="Pfam" id="PF06259">
    <property type="entry name" value="Abhydrolase_8"/>
    <property type="match status" value="1"/>
</dbReference>
<evidence type="ECO:0000313" key="2">
    <source>
        <dbReference type="EMBL" id="GAC68605.1"/>
    </source>
</evidence>
<accession>M0QIZ4</accession>
<dbReference type="SUPFAM" id="SSF53474">
    <property type="entry name" value="alpha/beta-Hydrolases"/>
    <property type="match status" value="1"/>
</dbReference>